<dbReference type="Proteomes" id="UP000739565">
    <property type="component" value="Unassembled WGS sequence"/>
</dbReference>
<dbReference type="EMBL" id="JAHXRI010000007">
    <property type="protein sequence ID" value="MBZ1350945.1"/>
    <property type="molecule type" value="Genomic_DNA"/>
</dbReference>
<comment type="similarity">
    <text evidence="1 2">Belongs to the outer membrane factor (OMF) (TC 1.B.17) family.</text>
</comment>
<evidence type="ECO:0000256" key="2">
    <source>
        <dbReference type="RuleBase" id="RU362097"/>
    </source>
</evidence>
<proteinExistence type="inferred from homology"/>
<dbReference type="PANTHER" id="PTHR30203:SF30">
    <property type="entry name" value="OUTER MEMBRANE PROTEIN-RELATED"/>
    <property type="match status" value="1"/>
</dbReference>
<dbReference type="AlphaFoldDB" id="A0A953T314"/>
<keyword evidence="2" id="KW-0812">Transmembrane</keyword>
<dbReference type="Gene3D" id="2.20.200.10">
    <property type="entry name" value="Outer membrane efflux proteins (OEP)"/>
    <property type="match status" value="1"/>
</dbReference>
<dbReference type="PANTHER" id="PTHR30203">
    <property type="entry name" value="OUTER MEMBRANE CATION EFFLUX PROTEIN"/>
    <property type="match status" value="1"/>
</dbReference>
<feature type="coiled-coil region" evidence="3">
    <location>
        <begin position="232"/>
        <end position="259"/>
    </location>
</feature>
<keyword evidence="2" id="KW-1134">Transmembrane beta strand</keyword>
<keyword evidence="3" id="KW-0175">Coiled coil</keyword>
<dbReference type="InterPro" id="IPR003423">
    <property type="entry name" value="OMP_efflux"/>
</dbReference>
<comment type="caution">
    <text evidence="4">The sequence shown here is derived from an EMBL/GenBank/DDBJ whole genome shotgun (WGS) entry which is preliminary data.</text>
</comment>
<gene>
    <name evidence="4" type="ORF">KZZ10_09845</name>
</gene>
<keyword evidence="5" id="KW-1185">Reference proteome</keyword>
<dbReference type="GO" id="GO:0005886">
    <property type="term" value="C:plasma membrane"/>
    <property type="evidence" value="ECO:0007669"/>
    <property type="project" value="UniProtKB-SubCell"/>
</dbReference>
<sequence length="472" mass="50334">MRPMRHLCAAGVLLVLSGCLLGPDYKRPEVPLPADFNTGYTVSGVKNDTPSSGVSVKQDWWTLFEDQTLSELVERARVENADLQIALGRLAQAEAIARQAGAALYPSLNMTGSATRASTGTSVSPSGVGLQTNTSQLGLVTSYELDVWGRVRRNIESATALATASTYERDSVALTVSALVSNTYMRLRSLDAQIMVVSHSVQTRADTLRVAQAKLDGGLVSPIDVNQALAARSASQATLSELKRQRAIAQNQLGILTGKLDLKLQPLDLRSLPLPPVPPAGIPSTILESRPDINRVEQELSAANARIGVATANFFPTISLTGVLGSQTVDFSAFLSGRSAVWSASIGLLQPIFSGGALQARLDFARAQQQEVLGNYVKVVRGAFGEVSDALVSVSQTLETEQFLLQQVKAATKAQELAALRYEAGYVDYLNVLEAQRAANEANLAFVINRSLRLQAGVDLFKALGGGWTVGQ</sequence>
<evidence type="ECO:0000313" key="5">
    <source>
        <dbReference type="Proteomes" id="UP000739565"/>
    </source>
</evidence>
<dbReference type="PROSITE" id="PS51257">
    <property type="entry name" value="PROKAR_LIPOPROTEIN"/>
    <property type="match status" value="1"/>
</dbReference>
<evidence type="ECO:0000256" key="3">
    <source>
        <dbReference type="SAM" id="Coils"/>
    </source>
</evidence>
<dbReference type="RefSeq" id="WP_259661347.1">
    <property type="nucleotide sequence ID" value="NZ_JAHXRI010000007.1"/>
</dbReference>
<comment type="subcellular location">
    <subcellularLocation>
        <location evidence="2">Cell membrane</location>
        <topology evidence="2">Lipid-anchor</topology>
    </subcellularLocation>
</comment>
<keyword evidence="2" id="KW-0472">Membrane</keyword>
<keyword evidence="2" id="KW-0564">Palmitate</keyword>
<evidence type="ECO:0000256" key="1">
    <source>
        <dbReference type="ARBA" id="ARBA00007613"/>
    </source>
</evidence>
<evidence type="ECO:0000313" key="4">
    <source>
        <dbReference type="EMBL" id="MBZ1350945.1"/>
    </source>
</evidence>
<name>A0A953T314_9BURK</name>
<dbReference type="NCBIfam" id="TIGR01845">
    <property type="entry name" value="outer_NodT"/>
    <property type="match status" value="1"/>
</dbReference>
<accession>A0A953T314</accession>
<dbReference type="SUPFAM" id="SSF56954">
    <property type="entry name" value="Outer membrane efflux proteins (OEP)"/>
    <property type="match status" value="1"/>
</dbReference>
<dbReference type="InterPro" id="IPR010131">
    <property type="entry name" value="MdtP/NodT-like"/>
</dbReference>
<dbReference type="Gene3D" id="1.20.1600.10">
    <property type="entry name" value="Outer membrane efflux proteins (OEP)"/>
    <property type="match status" value="1"/>
</dbReference>
<keyword evidence="2" id="KW-0449">Lipoprotein</keyword>
<dbReference type="Pfam" id="PF02321">
    <property type="entry name" value="OEP"/>
    <property type="match status" value="2"/>
</dbReference>
<dbReference type="GO" id="GO:0015562">
    <property type="term" value="F:efflux transmembrane transporter activity"/>
    <property type="evidence" value="ECO:0007669"/>
    <property type="project" value="InterPro"/>
</dbReference>
<protein>
    <submittedName>
        <fullName evidence="4">Efflux transporter outer membrane subunit</fullName>
    </submittedName>
</protein>
<reference evidence="4" key="1">
    <citation type="submission" date="2021-07" db="EMBL/GenBank/DDBJ databases">
        <title>New genus and species of the family Alcaligenaceae.</title>
        <authorList>
            <person name="Hahn M.W."/>
        </authorList>
    </citation>
    <scope>NUCLEOTIDE SEQUENCE</scope>
    <source>
        <strain evidence="4">LF4-65</strain>
    </source>
</reference>
<organism evidence="4 5">
    <name type="scientific">Zwartia hollandica</name>
    <dbReference type="NCBI Taxonomy" id="324606"/>
    <lineage>
        <taxon>Bacteria</taxon>
        <taxon>Pseudomonadati</taxon>
        <taxon>Pseudomonadota</taxon>
        <taxon>Betaproteobacteria</taxon>
        <taxon>Burkholderiales</taxon>
        <taxon>Alcaligenaceae</taxon>
        <taxon>Zwartia</taxon>
    </lineage>
</organism>